<keyword evidence="5" id="KW-0521">NADP</keyword>
<evidence type="ECO:0000256" key="1">
    <source>
        <dbReference type="ARBA" id="ARBA00004985"/>
    </source>
</evidence>
<comment type="caution">
    <text evidence="9">The sequence shown here is derived from an EMBL/GenBank/DDBJ whole genome shotgun (WGS) entry which is preliminary data.</text>
</comment>
<dbReference type="OMA" id="KTQRYGT"/>
<evidence type="ECO:0000256" key="5">
    <source>
        <dbReference type="ARBA" id="ARBA00022857"/>
    </source>
</evidence>
<evidence type="ECO:0000313" key="12">
    <source>
        <dbReference type="EMBL" id="KAA0175152.1"/>
    </source>
</evidence>
<keyword evidence="14" id="KW-1185">Reference proteome</keyword>
<evidence type="ECO:0000256" key="7">
    <source>
        <dbReference type="ARBA" id="ARBA00049024"/>
    </source>
</evidence>
<evidence type="ECO:0000313" key="14">
    <source>
        <dbReference type="Proteomes" id="UP000323011"/>
    </source>
</evidence>
<dbReference type="EMBL" id="VLTN01000054">
    <property type="protein sequence ID" value="KAA0148334.1"/>
    <property type="molecule type" value="Genomic_DNA"/>
</dbReference>
<comment type="pathway">
    <text evidence="1">Amino-acid biosynthesis; L-proline biosynthesis; L-glutamate 5-semialdehyde from L-glutamate: step 2/2.</text>
</comment>
<dbReference type="Proteomes" id="UP000323011">
    <property type="component" value="Unassembled WGS sequence"/>
</dbReference>
<evidence type="ECO:0000313" key="16">
    <source>
        <dbReference type="Proteomes" id="UP000325113"/>
    </source>
</evidence>
<dbReference type="AlphaFoldDB" id="A0A5A8C6J4"/>
<evidence type="ECO:0000313" key="13">
    <source>
        <dbReference type="Proteomes" id="UP000322899"/>
    </source>
</evidence>
<dbReference type="Proteomes" id="UP000325113">
    <property type="component" value="Unassembled WGS sequence"/>
</dbReference>
<dbReference type="InterPro" id="IPR016161">
    <property type="entry name" value="Ald_DH/histidinol_DH"/>
</dbReference>
<dbReference type="Proteomes" id="UP000322899">
    <property type="component" value="Unassembled WGS sequence"/>
</dbReference>
<dbReference type="Proteomes" id="UP000324907">
    <property type="component" value="Unassembled WGS sequence"/>
</dbReference>
<evidence type="ECO:0000259" key="8">
    <source>
        <dbReference type="Pfam" id="PF00171"/>
    </source>
</evidence>
<reference evidence="13 14" key="1">
    <citation type="submission" date="2019-07" db="EMBL/GenBank/DDBJ databases">
        <title>Genomes of Cafeteria roenbergensis.</title>
        <authorList>
            <person name="Fischer M.G."/>
            <person name="Hackl T."/>
            <person name="Roman M."/>
        </authorList>
    </citation>
    <scope>NUCLEOTIDE SEQUENCE [LARGE SCALE GENOMIC DNA]</scope>
    <source>
        <strain evidence="9 14">BVI</strain>
        <strain evidence="10 16">Cflag</strain>
        <strain evidence="12 13">E4-10P</strain>
        <strain evidence="11 15">RCC970-E3</strain>
    </source>
</reference>
<dbReference type="OrthoDB" id="1934954at2759"/>
<name>A0A5A8C6J4_CAFRO</name>
<dbReference type="EMBL" id="VLTO01000016">
    <property type="protein sequence ID" value="KAA0175152.1"/>
    <property type="molecule type" value="Genomic_DNA"/>
</dbReference>
<dbReference type="NCBIfam" id="NF001221">
    <property type="entry name" value="PRK00197.1"/>
    <property type="match status" value="1"/>
</dbReference>
<dbReference type="GO" id="GO:0055129">
    <property type="term" value="P:L-proline biosynthetic process"/>
    <property type="evidence" value="ECO:0007669"/>
    <property type="project" value="UniProtKB-UniPathway"/>
</dbReference>
<organism evidence="9 14">
    <name type="scientific">Cafeteria roenbergensis</name>
    <name type="common">Marine flagellate</name>
    <dbReference type="NCBI Taxonomy" id="33653"/>
    <lineage>
        <taxon>Eukaryota</taxon>
        <taxon>Sar</taxon>
        <taxon>Stramenopiles</taxon>
        <taxon>Bigyra</taxon>
        <taxon>Opalozoa</taxon>
        <taxon>Bicosoecida</taxon>
        <taxon>Cafeteriaceae</taxon>
        <taxon>Cafeteria</taxon>
    </lineage>
</organism>
<dbReference type="Gene3D" id="3.40.309.10">
    <property type="entry name" value="Aldehyde Dehydrogenase, Chain A, domain 2"/>
    <property type="match status" value="1"/>
</dbReference>
<dbReference type="Pfam" id="PF00171">
    <property type="entry name" value="Aldedh"/>
    <property type="match status" value="1"/>
</dbReference>
<gene>
    <name evidence="12" type="ORF">FNF27_03450</name>
    <name evidence="11" type="ORF">FNF28_04368</name>
    <name evidence="9" type="ORF">FNF29_06721</name>
    <name evidence="10" type="ORF">FNF31_03763</name>
</gene>
<dbReference type="GO" id="GO:0004350">
    <property type="term" value="F:glutamate-5-semialdehyde dehydrogenase activity"/>
    <property type="evidence" value="ECO:0007669"/>
    <property type="project" value="UniProtKB-EC"/>
</dbReference>
<evidence type="ECO:0000256" key="2">
    <source>
        <dbReference type="ARBA" id="ARBA00013002"/>
    </source>
</evidence>
<evidence type="ECO:0000313" key="10">
    <source>
        <dbReference type="EMBL" id="KAA0161480.1"/>
    </source>
</evidence>
<evidence type="ECO:0000256" key="4">
    <source>
        <dbReference type="ARBA" id="ARBA00022650"/>
    </source>
</evidence>
<dbReference type="EMBL" id="VLTL01000070">
    <property type="protein sequence ID" value="KAA0163218.1"/>
    <property type="molecule type" value="Genomic_DNA"/>
</dbReference>
<evidence type="ECO:0000256" key="3">
    <source>
        <dbReference type="ARBA" id="ARBA00022605"/>
    </source>
</evidence>
<dbReference type="PANTHER" id="PTHR11063:SF8">
    <property type="entry name" value="DELTA-1-PYRROLINE-5-CARBOXYLATE SYNTHASE"/>
    <property type="match status" value="1"/>
</dbReference>
<dbReference type="Gene3D" id="3.40.605.10">
    <property type="entry name" value="Aldehyde Dehydrogenase, Chain A, domain 1"/>
    <property type="match status" value="1"/>
</dbReference>
<sequence>MEAVAIAAREASRLAAAAPLEARNKALSVAAGLLGGTSDEGKARAAVLEANAVDVDAARAADLPVPLQKRLGLASKADGLVRGLKDLEAQPDPLGKLLMKRRLGKAGPMLRRVTCPIGVLLIVFESRPDAVIQIASLCIKSGNAVILKGGKEAQSSNRALVDLVLAPALAAAGLPAACVQLVEGREEVSGLLSQDEHIDLVIPRGSAALVRHVKASTRIPVMGHSDGLCAAYLHEDAGAVGTAADAGAAAAGAAAMSPGVAAARIVLDSKTQYPAACNAVETVLISEADLANEDAGAAGVVMASLLAAGVRMQCDAATGAMARRCAAALDRSRAGDSAASADAAADRWAAAALASVVGADAAAAGATTAGGSFGSLVLEATDASWDTEFLAYEVAIKTVPSLKDAAMHVGKHGSGHTEVIVTADRDGAGVAFQSSVGSSSVFVNMSTRFADGFRYGFGAEVGISTARLHARGPVGLEGLTTYKYLAEGAAGPGSYVAQFEGGGAAAVDSTIEWAHEDA</sequence>
<dbReference type="PANTHER" id="PTHR11063">
    <property type="entry name" value="GLUTAMATE SEMIALDEHYDE DEHYDROGENASE"/>
    <property type="match status" value="1"/>
</dbReference>
<evidence type="ECO:0000313" key="15">
    <source>
        <dbReference type="Proteomes" id="UP000324907"/>
    </source>
</evidence>
<protein>
    <recommendedName>
        <fullName evidence="2">glutamate-5-semialdehyde dehydrogenase</fullName>
        <ecNumber evidence="2">1.2.1.41</ecNumber>
    </recommendedName>
</protein>
<dbReference type="HAMAP" id="MF_00412">
    <property type="entry name" value="ProA"/>
    <property type="match status" value="1"/>
</dbReference>
<dbReference type="InterPro" id="IPR016162">
    <property type="entry name" value="Ald_DH_N"/>
</dbReference>
<keyword evidence="6" id="KW-0560">Oxidoreductase</keyword>
<proteinExistence type="inferred from homology"/>
<dbReference type="NCBIfam" id="TIGR00407">
    <property type="entry name" value="proA"/>
    <property type="match status" value="1"/>
</dbReference>
<evidence type="ECO:0000313" key="11">
    <source>
        <dbReference type="EMBL" id="KAA0163218.1"/>
    </source>
</evidence>
<accession>A0A5A8C6J4</accession>
<keyword evidence="4" id="KW-0641">Proline biosynthesis</keyword>
<feature type="domain" description="Aldehyde dehydrogenase" evidence="8">
    <location>
        <begin position="137"/>
        <end position="221"/>
    </location>
</feature>
<dbReference type="InterPro" id="IPR000965">
    <property type="entry name" value="GPR_dom"/>
</dbReference>
<comment type="catalytic activity">
    <reaction evidence="7">
        <text>L-glutamate 5-semialdehyde + phosphate + NADP(+) = L-glutamyl 5-phosphate + NADPH + H(+)</text>
        <dbReference type="Rhea" id="RHEA:19541"/>
        <dbReference type="ChEBI" id="CHEBI:15378"/>
        <dbReference type="ChEBI" id="CHEBI:43474"/>
        <dbReference type="ChEBI" id="CHEBI:57783"/>
        <dbReference type="ChEBI" id="CHEBI:58066"/>
        <dbReference type="ChEBI" id="CHEBI:58274"/>
        <dbReference type="ChEBI" id="CHEBI:58349"/>
        <dbReference type="EC" id="1.2.1.41"/>
    </reaction>
</comment>
<dbReference type="EMBL" id="VLTM01000035">
    <property type="protein sequence ID" value="KAA0161480.1"/>
    <property type="molecule type" value="Genomic_DNA"/>
</dbReference>
<evidence type="ECO:0000313" key="9">
    <source>
        <dbReference type="EMBL" id="KAA0148334.1"/>
    </source>
</evidence>
<keyword evidence="3" id="KW-0028">Amino-acid biosynthesis</keyword>
<evidence type="ECO:0000256" key="6">
    <source>
        <dbReference type="ARBA" id="ARBA00023002"/>
    </source>
</evidence>
<dbReference type="SUPFAM" id="SSF53720">
    <property type="entry name" value="ALDH-like"/>
    <property type="match status" value="1"/>
</dbReference>
<dbReference type="UniPathway" id="UPA00098">
    <property type="reaction ID" value="UER00360"/>
</dbReference>
<dbReference type="InterPro" id="IPR016163">
    <property type="entry name" value="Ald_DH_C"/>
</dbReference>
<dbReference type="EC" id="1.2.1.41" evidence="2"/>
<dbReference type="InterPro" id="IPR015590">
    <property type="entry name" value="Aldehyde_DH_dom"/>
</dbReference>